<evidence type="ECO:0000256" key="3">
    <source>
        <dbReference type="ARBA" id="ARBA00022991"/>
    </source>
</evidence>
<accession>L9XFR4</accession>
<evidence type="ECO:0000259" key="6">
    <source>
        <dbReference type="PROSITE" id="PS50112"/>
    </source>
</evidence>
<dbReference type="PROSITE" id="PS50112">
    <property type="entry name" value="PAS"/>
    <property type="match status" value="1"/>
</dbReference>
<dbReference type="SMART" id="SM00091">
    <property type="entry name" value="PAS"/>
    <property type="match status" value="2"/>
</dbReference>
<dbReference type="PANTHER" id="PTHR47429">
    <property type="entry name" value="PROTEIN TWIN LOV 1"/>
    <property type="match status" value="1"/>
</dbReference>
<name>L9XFR4_9EURY</name>
<dbReference type="RefSeq" id="WP_005554108.1">
    <property type="nucleotide sequence ID" value="NZ_AOIB01000013.1"/>
</dbReference>
<dbReference type="InterPro" id="IPR035965">
    <property type="entry name" value="PAS-like_dom_sf"/>
</dbReference>
<dbReference type="eggNOG" id="arCOG02278">
    <property type="taxonomic scope" value="Archaea"/>
</dbReference>
<dbReference type="Pfam" id="PF15915">
    <property type="entry name" value="BAT"/>
    <property type="match status" value="1"/>
</dbReference>
<gene>
    <name evidence="8" type="ORF">C491_04560</name>
</gene>
<dbReference type="InterPro" id="IPR007050">
    <property type="entry name" value="HTH_bacterioopsin"/>
</dbReference>
<evidence type="ECO:0000256" key="4">
    <source>
        <dbReference type="ARBA" id="ARBA00023015"/>
    </source>
</evidence>
<dbReference type="Proteomes" id="UP000011688">
    <property type="component" value="Unassembled WGS sequence"/>
</dbReference>
<dbReference type="Gene3D" id="3.30.450.20">
    <property type="entry name" value="PAS domain"/>
    <property type="match status" value="1"/>
</dbReference>
<dbReference type="NCBIfam" id="TIGR00229">
    <property type="entry name" value="sensory_box"/>
    <property type="match status" value="1"/>
</dbReference>
<dbReference type="AlphaFoldDB" id="L9XFR4"/>
<feature type="domain" description="PAS" evidence="6">
    <location>
        <begin position="116"/>
        <end position="173"/>
    </location>
</feature>
<evidence type="ECO:0000256" key="2">
    <source>
        <dbReference type="ARBA" id="ARBA00022643"/>
    </source>
</evidence>
<comment type="caution">
    <text evidence="8">The sequence shown here is derived from an EMBL/GenBank/DDBJ whole genome shotgun (WGS) entry which is preliminary data.</text>
</comment>
<keyword evidence="3" id="KW-0157">Chromophore</keyword>
<keyword evidence="2" id="KW-0288">FMN</keyword>
<feature type="domain" description="PAC" evidence="7">
    <location>
        <begin position="190"/>
        <end position="244"/>
    </location>
</feature>
<dbReference type="InterPro" id="IPR031803">
    <property type="entry name" value="BAT_GAF/HTH-assoc"/>
</dbReference>
<sequence length="618" mass="67759">MDSVSETHDPGGGTAATALEWFVDPVLAVTDGVITFANEAARTEFDLQEDALPREPEPVFDSHWERIEAALTETTVGTARHVSLETAEYDVRIHRGEMGATITFERLGEQEPPASDRTVKDRAINEAPVGITISDPNREDNPLVYINEAYEEITGYSYEDVVGRNCRLLQGEDSDPEAIAEMRRGIGEERPVTVELVNYRKDGTAFWNEVTIAPVRNGDGETTHYVGFQNDVTPRKEAELELERRTEELEYILERVQGLIQDVTDVVAGSTSRSELEAAVCERIAAEEAYDGAWIGERDPATERIEVRERAGVPVDGPSIGDDHPAVEALDTHAVAVDGDGDTTHASFPLRYNGIDYGVLTVCTDRDRPIDDRESVILSALARAVASGVNARETSRTLATDAVVAVDIELTDPAFTVVALSAATDARLEYRRSVHRTGDGTASLFTAEGASGEELRAAAADLSGVSLEVLVEHEGSCLIELTDDDDPVGWLSDRGVRTQTIESQGGSARLSLEIPRSANVRSVIEAIEDRYAGTDVVSFRQRESEGRSRHEFASRLEGSLTDRQFTALQRAYLAGYFEWPRPTTGEELAQTMDVSRPTFHEHLRGAEAKLCRAFFGDD</sequence>
<dbReference type="Pfam" id="PF13426">
    <property type="entry name" value="PAS_9"/>
    <property type="match status" value="1"/>
</dbReference>
<dbReference type="Pfam" id="PF04967">
    <property type="entry name" value="HTH_10"/>
    <property type="match status" value="1"/>
</dbReference>
<dbReference type="PANTHER" id="PTHR47429:SF2">
    <property type="entry name" value="PROTEIN TWIN LOV 1"/>
    <property type="match status" value="1"/>
</dbReference>
<proteinExistence type="predicted"/>
<evidence type="ECO:0000256" key="5">
    <source>
        <dbReference type="ARBA" id="ARBA00023163"/>
    </source>
</evidence>
<dbReference type="InterPro" id="IPR000700">
    <property type="entry name" value="PAS-assoc_C"/>
</dbReference>
<dbReference type="InterPro" id="IPR001610">
    <property type="entry name" value="PAC"/>
</dbReference>
<dbReference type="SUPFAM" id="SSF55781">
    <property type="entry name" value="GAF domain-like"/>
    <property type="match status" value="1"/>
</dbReference>
<evidence type="ECO:0000259" key="7">
    <source>
        <dbReference type="PROSITE" id="PS50113"/>
    </source>
</evidence>
<dbReference type="eggNOG" id="arCOG02367">
    <property type="taxonomic scope" value="Archaea"/>
</dbReference>
<evidence type="ECO:0000256" key="1">
    <source>
        <dbReference type="ARBA" id="ARBA00022630"/>
    </source>
</evidence>
<dbReference type="STRING" id="1227497.C491_04560"/>
<protein>
    <submittedName>
        <fullName evidence="8">Bacterio-opsin activator</fullName>
    </submittedName>
</protein>
<reference evidence="8 9" key="1">
    <citation type="journal article" date="2014" name="PLoS Genet.">
        <title>Phylogenetically driven sequencing of extremely halophilic archaea reveals strategies for static and dynamic osmo-response.</title>
        <authorList>
            <person name="Becker E.A."/>
            <person name="Seitzer P.M."/>
            <person name="Tritt A."/>
            <person name="Larsen D."/>
            <person name="Krusor M."/>
            <person name="Yao A.I."/>
            <person name="Wu D."/>
            <person name="Madern D."/>
            <person name="Eisen J.A."/>
            <person name="Darling A.E."/>
            <person name="Facciotti M.T."/>
        </authorList>
    </citation>
    <scope>NUCLEOTIDE SEQUENCE [LARGE SCALE GENOMIC DNA]</scope>
    <source>
        <strain evidence="8 9">DSM 10524</strain>
    </source>
</reference>
<keyword evidence="4" id="KW-0805">Transcription regulation</keyword>
<keyword evidence="5" id="KW-0804">Transcription</keyword>
<dbReference type="SUPFAM" id="SSF55785">
    <property type="entry name" value="PYP-like sensor domain (PAS domain)"/>
    <property type="match status" value="1"/>
</dbReference>
<dbReference type="PROSITE" id="PS50113">
    <property type="entry name" value="PAC"/>
    <property type="match status" value="1"/>
</dbReference>
<dbReference type="OrthoDB" id="106505at2157"/>
<dbReference type="CDD" id="cd00130">
    <property type="entry name" value="PAS"/>
    <property type="match status" value="1"/>
</dbReference>
<organism evidence="8 9">
    <name type="scientific">Natronococcus amylolyticus DSM 10524</name>
    <dbReference type="NCBI Taxonomy" id="1227497"/>
    <lineage>
        <taxon>Archaea</taxon>
        <taxon>Methanobacteriati</taxon>
        <taxon>Methanobacteriota</taxon>
        <taxon>Stenosarchaea group</taxon>
        <taxon>Halobacteria</taxon>
        <taxon>Halobacteriales</taxon>
        <taxon>Natrialbaceae</taxon>
        <taxon>Natronococcus</taxon>
    </lineage>
</organism>
<keyword evidence="1" id="KW-0285">Flavoprotein</keyword>
<evidence type="ECO:0000313" key="8">
    <source>
        <dbReference type="EMBL" id="ELY60540.1"/>
    </source>
</evidence>
<dbReference type="PATRIC" id="fig|1227497.3.peg.940"/>
<evidence type="ECO:0000313" key="9">
    <source>
        <dbReference type="Proteomes" id="UP000011688"/>
    </source>
</evidence>
<dbReference type="SMART" id="SM00086">
    <property type="entry name" value="PAC"/>
    <property type="match status" value="1"/>
</dbReference>
<dbReference type="InterPro" id="IPR000014">
    <property type="entry name" value="PAS"/>
</dbReference>
<dbReference type="EMBL" id="AOIB01000013">
    <property type="protein sequence ID" value="ELY60540.1"/>
    <property type="molecule type" value="Genomic_DNA"/>
</dbReference>
<keyword evidence="9" id="KW-1185">Reference proteome</keyword>